<dbReference type="SUPFAM" id="SSF56112">
    <property type="entry name" value="Protein kinase-like (PK-like)"/>
    <property type="match status" value="1"/>
</dbReference>
<protein>
    <submittedName>
        <fullName evidence="3">Uncharacterized protein</fullName>
    </submittedName>
</protein>
<keyword evidence="2" id="KW-0560">Oxidoreductase</keyword>
<dbReference type="Proteomes" id="UP000288859">
    <property type="component" value="Unassembled WGS sequence"/>
</dbReference>
<dbReference type="AlphaFoldDB" id="A0A438MW82"/>
<dbReference type="PRINTS" id="PR00081">
    <property type="entry name" value="GDHRDH"/>
</dbReference>
<proteinExistence type="inferred from homology"/>
<evidence type="ECO:0000256" key="2">
    <source>
        <dbReference type="ARBA" id="ARBA00023002"/>
    </source>
</evidence>
<dbReference type="SUPFAM" id="SSF51735">
    <property type="entry name" value="NAD(P)-binding Rossmann-fold domains"/>
    <property type="match status" value="1"/>
</dbReference>
<comment type="similarity">
    <text evidence="1">Belongs to the short-chain dehydrogenases/reductases (SDR) family.</text>
</comment>
<reference evidence="3 4" key="1">
    <citation type="submission" date="2017-03" db="EMBL/GenBank/DDBJ databases">
        <title>Genomes of endolithic fungi from Antarctica.</title>
        <authorList>
            <person name="Coleine C."/>
            <person name="Masonjones S."/>
            <person name="Stajich J.E."/>
        </authorList>
    </citation>
    <scope>NUCLEOTIDE SEQUENCE [LARGE SCALE GENOMIC DNA]</scope>
    <source>
        <strain evidence="3 4">CCFEE 6314</strain>
    </source>
</reference>
<dbReference type="InterPro" id="IPR002347">
    <property type="entry name" value="SDR_fam"/>
</dbReference>
<evidence type="ECO:0000313" key="4">
    <source>
        <dbReference type="Proteomes" id="UP000288859"/>
    </source>
</evidence>
<dbReference type="PANTHER" id="PTHR43115">
    <property type="entry name" value="DEHYDROGENASE/REDUCTASE SDR FAMILY MEMBER 11"/>
    <property type="match status" value="1"/>
</dbReference>
<evidence type="ECO:0000313" key="3">
    <source>
        <dbReference type="EMBL" id="RVX68008.1"/>
    </source>
</evidence>
<name>A0A438MW82_EXOME</name>
<accession>A0A438MW82</accession>
<gene>
    <name evidence="3" type="ORF">B0A52_08419</name>
</gene>
<dbReference type="CDD" id="cd05233">
    <property type="entry name" value="SDR_c"/>
    <property type="match status" value="1"/>
</dbReference>
<dbReference type="InterPro" id="IPR011009">
    <property type="entry name" value="Kinase-like_dom_sf"/>
</dbReference>
<comment type="caution">
    <text evidence="3">The sequence shown here is derived from an EMBL/GenBank/DDBJ whole genome shotgun (WGS) entry which is preliminary data.</text>
</comment>
<dbReference type="GO" id="GO:0016491">
    <property type="term" value="F:oxidoreductase activity"/>
    <property type="evidence" value="ECO:0007669"/>
    <property type="project" value="UniProtKB-KW"/>
</dbReference>
<evidence type="ECO:0000256" key="1">
    <source>
        <dbReference type="ARBA" id="ARBA00006484"/>
    </source>
</evidence>
<dbReference type="VEuPathDB" id="FungiDB:PV10_00915"/>
<dbReference type="Gene3D" id="3.40.50.720">
    <property type="entry name" value="NAD(P)-binding Rossmann-like Domain"/>
    <property type="match status" value="1"/>
</dbReference>
<dbReference type="Pfam" id="PF00106">
    <property type="entry name" value="adh_short"/>
    <property type="match status" value="1"/>
</dbReference>
<dbReference type="PANTHER" id="PTHR43115:SF4">
    <property type="entry name" value="DEHYDROGENASE_REDUCTASE SDR FAMILY MEMBER 11"/>
    <property type="match status" value="1"/>
</dbReference>
<organism evidence="3 4">
    <name type="scientific">Exophiala mesophila</name>
    <name type="common">Black yeast-like fungus</name>
    <dbReference type="NCBI Taxonomy" id="212818"/>
    <lineage>
        <taxon>Eukaryota</taxon>
        <taxon>Fungi</taxon>
        <taxon>Dikarya</taxon>
        <taxon>Ascomycota</taxon>
        <taxon>Pezizomycotina</taxon>
        <taxon>Eurotiomycetes</taxon>
        <taxon>Chaetothyriomycetidae</taxon>
        <taxon>Chaetothyriales</taxon>
        <taxon>Herpotrichiellaceae</taxon>
        <taxon>Exophiala</taxon>
    </lineage>
</organism>
<dbReference type="OrthoDB" id="1933717at2759"/>
<dbReference type="InterPro" id="IPR036291">
    <property type="entry name" value="NAD(P)-bd_dom_sf"/>
</dbReference>
<sequence length="537" mass="60202">MKRCHVLLSAIFDVSAHHWALFSVRKHSTLMPPTRDWNVNEEFFRFSRGRFICNEEENVSVRRVSFDMNQLARIAADSVMADQCINIEICLDGMYNKSYLFTIDDGRQVSGKMPNPNPGFPHFTTAKVATMDYVRNNLGTPAPQVLAWSSRAENSVGVEYIIMEKMPVIQLSQVWDRLKFKDKLQVVTQLFRFQKIWFLVRFANIGSLYYLGDFWTGTAKGPVSAYSIRQRHRHFGMAPDPRLVNLSQFTQKTHTSVPPQLKPSHTTLPPGFTVCIIGASAGIGEHIAYAYARAGATNIIIASRTLTDLQTVSDRLKHINPTLTVDIHECEISQAKSVESLAQFISTKHGRLDVLIPNAAYAGPVTTKMDQGNPEWVQQAFDVNAMGTYLAAHYFVPLLLRSPGGAKAFIAIGSFAGCIRRGSIANTGYTVSKMAQIRLVEYLYEQYSEEGLFAVACHPGAVRTKMAEGNTPEDFLPYLVDDVDLCGAVCVWLSARLDTIQWLSGRLISAKWDMEELLSRQQEIVSKDLLKFALLTQ</sequence>
<dbReference type="EMBL" id="NAJM01000042">
    <property type="protein sequence ID" value="RVX68008.1"/>
    <property type="molecule type" value="Genomic_DNA"/>
</dbReference>